<dbReference type="SUPFAM" id="SSF53850">
    <property type="entry name" value="Periplasmic binding protein-like II"/>
    <property type="match status" value="1"/>
</dbReference>
<protein>
    <recommendedName>
        <fullName evidence="5">LysR substrate-binding domain-containing protein</fullName>
    </recommendedName>
</protein>
<dbReference type="PANTHER" id="PTHR30346">
    <property type="entry name" value="TRANSCRIPTIONAL DUAL REGULATOR HCAR-RELATED"/>
    <property type="match status" value="1"/>
</dbReference>
<dbReference type="PANTHER" id="PTHR30346:SF0">
    <property type="entry name" value="HCA OPERON TRANSCRIPTIONAL ACTIVATOR HCAR"/>
    <property type="match status" value="1"/>
</dbReference>
<evidence type="ECO:0000313" key="6">
    <source>
        <dbReference type="EMBL" id="CAB3646921.1"/>
    </source>
</evidence>
<organism evidence="6 7">
    <name type="scientific">Achromobacter pestifer</name>
    <dbReference type="NCBI Taxonomy" id="1353889"/>
    <lineage>
        <taxon>Bacteria</taxon>
        <taxon>Pseudomonadati</taxon>
        <taxon>Pseudomonadota</taxon>
        <taxon>Betaproteobacteria</taxon>
        <taxon>Burkholderiales</taxon>
        <taxon>Alcaligenaceae</taxon>
        <taxon>Achromobacter</taxon>
    </lineage>
</organism>
<dbReference type="CDD" id="cd08414">
    <property type="entry name" value="PBP2_LTTR_aromatics_like"/>
    <property type="match status" value="1"/>
</dbReference>
<keyword evidence="4" id="KW-0804">Transcription</keyword>
<dbReference type="GO" id="GO:0003700">
    <property type="term" value="F:DNA-binding transcription factor activity"/>
    <property type="evidence" value="ECO:0007669"/>
    <property type="project" value="TreeGrafter"/>
</dbReference>
<evidence type="ECO:0000259" key="5">
    <source>
        <dbReference type="Pfam" id="PF03466"/>
    </source>
</evidence>
<keyword evidence="2" id="KW-0805">Transcription regulation</keyword>
<comment type="similarity">
    <text evidence="1">Belongs to the LysR transcriptional regulatory family.</text>
</comment>
<accession>A0A6S6YWA9</accession>
<evidence type="ECO:0000256" key="2">
    <source>
        <dbReference type="ARBA" id="ARBA00023015"/>
    </source>
</evidence>
<evidence type="ECO:0000256" key="1">
    <source>
        <dbReference type="ARBA" id="ARBA00009437"/>
    </source>
</evidence>
<dbReference type="AlphaFoldDB" id="A0A6S6YWA9"/>
<keyword evidence="3" id="KW-0238">DNA-binding</keyword>
<dbReference type="EMBL" id="CADIJX010000003">
    <property type="protein sequence ID" value="CAB3646921.1"/>
    <property type="molecule type" value="Genomic_DNA"/>
</dbReference>
<feature type="domain" description="LysR substrate-binding" evidence="5">
    <location>
        <begin position="7"/>
        <end position="199"/>
    </location>
</feature>
<evidence type="ECO:0000256" key="3">
    <source>
        <dbReference type="ARBA" id="ARBA00023125"/>
    </source>
</evidence>
<sequence>MRARTDPSLSISVSFGAISPRLSRLMACQRAEEPQTPIHLHEVGLAEQLRGLQDGRYHGGLAVTSAPGCDLRARPLWRDELAVAMPTQSPLQAFDAVPLEEAARYPLIHWQSPACEPVSALVDAAFKTHGPRPTSACVQSYELMAVLVAAGYGIGVGVRSRIAWLRAPNIAVRPLAGDSHAVTTYLLQPSSETVAAVDRLARRGQAMRT</sequence>
<dbReference type="Proteomes" id="UP000494108">
    <property type="component" value="Unassembled WGS sequence"/>
</dbReference>
<reference evidence="6 7" key="1">
    <citation type="submission" date="2020-04" db="EMBL/GenBank/DDBJ databases">
        <authorList>
            <person name="De Canck E."/>
        </authorList>
    </citation>
    <scope>NUCLEOTIDE SEQUENCE [LARGE SCALE GENOMIC DNA]</scope>
    <source>
        <strain evidence="6 7">LMG 3431</strain>
    </source>
</reference>
<gene>
    <name evidence="6" type="ORF">LMG3431_02526</name>
</gene>
<dbReference type="Gene3D" id="3.40.190.10">
    <property type="entry name" value="Periplasmic binding protein-like II"/>
    <property type="match status" value="2"/>
</dbReference>
<dbReference type="RefSeq" id="WP_175174835.1">
    <property type="nucleotide sequence ID" value="NZ_CADIJX010000003.1"/>
</dbReference>
<name>A0A6S6YWA9_9BURK</name>
<dbReference type="GO" id="GO:0032993">
    <property type="term" value="C:protein-DNA complex"/>
    <property type="evidence" value="ECO:0007669"/>
    <property type="project" value="TreeGrafter"/>
</dbReference>
<proteinExistence type="inferred from homology"/>
<dbReference type="Pfam" id="PF03466">
    <property type="entry name" value="LysR_substrate"/>
    <property type="match status" value="1"/>
</dbReference>
<dbReference type="InterPro" id="IPR005119">
    <property type="entry name" value="LysR_subst-bd"/>
</dbReference>
<keyword evidence="7" id="KW-1185">Reference proteome</keyword>
<evidence type="ECO:0000313" key="7">
    <source>
        <dbReference type="Proteomes" id="UP000494108"/>
    </source>
</evidence>
<evidence type="ECO:0000256" key="4">
    <source>
        <dbReference type="ARBA" id="ARBA00023163"/>
    </source>
</evidence>
<dbReference type="GO" id="GO:0003677">
    <property type="term" value="F:DNA binding"/>
    <property type="evidence" value="ECO:0007669"/>
    <property type="project" value="UniProtKB-KW"/>
</dbReference>